<gene>
    <name evidence="1" type="primary">g7286</name>
    <name evidence="1" type="ORF">NpPPO83_00007286</name>
</gene>
<evidence type="ECO:0000313" key="2">
    <source>
        <dbReference type="Proteomes" id="UP001165186"/>
    </source>
</evidence>
<reference evidence="1" key="1">
    <citation type="submission" date="2024-09" db="EMBL/GenBank/DDBJ databases">
        <title>Draft Genome Sequences of Neofusicoccum parvum.</title>
        <authorList>
            <person name="Ashida A."/>
            <person name="Camagna M."/>
            <person name="Tanaka A."/>
            <person name="Takemoto D."/>
        </authorList>
    </citation>
    <scope>NUCLEOTIDE SEQUENCE</scope>
    <source>
        <strain evidence="1">PPO83</strain>
    </source>
</reference>
<dbReference type="EMBL" id="BSXG01000171">
    <property type="protein sequence ID" value="GME51062.1"/>
    <property type="molecule type" value="Genomic_DNA"/>
</dbReference>
<sequence>MEALHDYTTNYDPKSSIIVSCGGGANSSVDLINTYVFYNSAEPPTHVFEKFLSIPLLNNAATTQNYSKLITSNGDYGNYGTRWLIRGQTFPNLPAQAGVELYKHHYNAFKASAAEQGQQHPSAIYSTAFQPFPVAIARASVAAGGNVIGSPPEDGDKMWIDYTFVWADSSADGDAYDFARDIVDSEEAYAMNFHSELQNTNSELDGKHEVSEKFCPLNMNNAQPDQHVLQSYGLQTYDWLRKVQRKYDPEGLWFRQGGFKYV</sequence>
<evidence type="ECO:0000313" key="1">
    <source>
        <dbReference type="EMBL" id="GME51062.1"/>
    </source>
</evidence>
<comment type="caution">
    <text evidence="1">The sequence shown here is derived from an EMBL/GenBank/DDBJ whole genome shotgun (WGS) entry which is preliminary data.</text>
</comment>
<keyword evidence="2" id="KW-1185">Reference proteome</keyword>
<accession>A0ACB5SPB9</accession>
<protein>
    <submittedName>
        <fullName evidence="1">Uncharacterized protein</fullName>
    </submittedName>
</protein>
<organism evidence="1 2">
    <name type="scientific">Neofusicoccum parvum</name>
    <dbReference type="NCBI Taxonomy" id="310453"/>
    <lineage>
        <taxon>Eukaryota</taxon>
        <taxon>Fungi</taxon>
        <taxon>Dikarya</taxon>
        <taxon>Ascomycota</taxon>
        <taxon>Pezizomycotina</taxon>
        <taxon>Dothideomycetes</taxon>
        <taxon>Dothideomycetes incertae sedis</taxon>
        <taxon>Botryosphaeriales</taxon>
        <taxon>Botryosphaeriaceae</taxon>
        <taxon>Neofusicoccum</taxon>
    </lineage>
</organism>
<dbReference type="Proteomes" id="UP001165186">
    <property type="component" value="Unassembled WGS sequence"/>
</dbReference>
<proteinExistence type="predicted"/>
<name>A0ACB5SPB9_9PEZI</name>